<feature type="region of interest" description="Disordered" evidence="5">
    <location>
        <begin position="69"/>
        <end position="101"/>
    </location>
</feature>
<name>A0A9P6QVX8_9FUNG</name>
<feature type="compositionally biased region" description="Low complexity" evidence="5">
    <location>
        <begin position="137"/>
        <end position="174"/>
    </location>
</feature>
<evidence type="ECO:0000256" key="2">
    <source>
        <dbReference type="ARBA" id="ARBA00013064"/>
    </source>
</evidence>
<dbReference type="CDD" id="cd14498">
    <property type="entry name" value="DSP"/>
    <property type="match status" value="1"/>
</dbReference>
<feature type="domain" description="Tyrosine-protein phosphatase" evidence="6">
    <location>
        <begin position="665"/>
        <end position="809"/>
    </location>
</feature>
<dbReference type="PROSITE" id="PS50206">
    <property type="entry name" value="RHODANESE_3"/>
    <property type="match status" value="1"/>
</dbReference>
<reference evidence="9" key="1">
    <citation type="journal article" date="2020" name="Fungal Divers.">
        <title>Resolving the Mortierellaceae phylogeny through synthesis of multi-gene phylogenetics and phylogenomics.</title>
        <authorList>
            <person name="Vandepol N."/>
            <person name="Liber J."/>
            <person name="Desiro A."/>
            <person name="Na H."/>
            <person name="Kennedy M."/>
            <person name="Barry K."/>
            <person name="Grigoriev I.V."/>
            <person name="Miller A.N."/>
            <person name="O'Donnell K."/>
            <person name="Stajich J.E."/>
            <person name="Bonito G."/>
        </authorList>
    </citation>
    <scope>NUCLEOTIDE SEQUENCE</scope>
    <source>
        <strain evidence="9">NVP60</strain>
    </source>
</reference>
<feature type="compositionally biased region" description="Polar residues" evidence="5">
    <location>
        <begin position="203"/>
        <end position="212"/>
    </location>
</feature>
<dbReference type="PROSITE" id="PS50054">
    <property type="entry name" value="TYR_PHOSPHATASE_DUAL"/>
    <property type="match status" value="1"/>
</dbReference>
<accession>A0A9P6QVX8</accession>
<dbReference type="InterPro" id="IPR029021">
    <property type="entry name" value="Prot-tyrosine_phosphatase-like"/>
</dbReference>
<feature type="compositionally biased region" description="Low complexity" evidence="5">
    <location>
        <begin position="116"/>
        <end position="128"/>
    </location>
</feature>
<feature type="compositionally biased region" description="Low complexity" evidence="5">
    <location>
        <begin position="486"/>
        <end position="500"/>
    </location>
</feature>
<dbReference type="PROSITE" id="PS50056">
    <property type="entry name" value="TYR_PHOSPHATASE_2"/>
    <property type="match status" value="1"/>
</dbReference>
<dbReference type="Gene3D" id="3.40.250.10">
    <property type="entry name" value="Rhodanese-like domain"/>
    <property type="match status" value="1"/>
</dbReference>
<feature type="region of interest" description="Disordered" evidence="5">
    <location>
        <begin position="113"/>
        <end position="213"/>
    </location>
</feature>
<dbReference type="SUPFAM" id="SSF52821">
    <property type="entry name" value="Rhodanese/Cell cycle control phosphatase"/>
    <property type="match status" value="1"/>
</dbReference>
<feature type="compositionally biased region" description="Low complexity" evidence="5">
    <location>
        <begin position="189"/>
        <end position="202"/>
    </location>
</feature>
<feature type="region of interest" description="Disordered" evidence="5">
    <location>
        <begin position="485"/>
        <end position="504"/>
    </location>
</feature>
<dbReference type="Gene3D" id="3.90.190.10">
    <property type="entry name" value="Protein tyrosine phosphatase superfamily"/>
    <property type="match status" value="1"/>
</dbReference>
<dbReference type="SUPFAM" id="SSF52799">
    <property type="entry name" value="(Phosphotyrosine protein) phosphatases II"/>
    <property type="match status" value="1"/>
</dbReference>
<keyword evidence="10" id="KW-1185">Reference proteome</keyword>
<feature type="domain" description="Tyrosine specific protein phosphatases" evidence="7">
    <location>
        <begin position="732"/>
        <end position="790"/>
    </location>
</feature>
<dbReference type="InterPro" id="IPR020422">
    <property type="entry name" value="TYR_PHOSPHATASE_DUAL_dom"/>
</dbReference>
<sequence>DEKYRQQKHPRHNSSSPTRTWPRSSHVKDVLAKKTTAPSALDVISPYNSTTFMLTPPSAYLYNGSSQYHPHSHYNPSQSNTSNTNNGASISSRGKSPSKRFSLQKYYYGRNTMSMTATRISPSRSPSRTPSPPPMTTKPKTTAAATSSSTPSLSTSLSQLTPASPSSSAVSTPAMISETTASTSGYQGTLSLSSATDEASSSRMQQGSNAASRLTPAKLAQFLDQSQQGSLRAGSRRPLILDLRPHPDFHPISIAHSININLPTLLMRRYRRGIAVTSFALESFITIPSDKDVYHQILDDWRTSAAEPAEPRDVVVLDQDMKAGEEEHGRSATAAWTLLNVLERGGGQNDFGGVSTRIWFLEGGFDAFQAWDASEKFLIRAGGFQQGSPLLQPCSYQGDQDVEMTLAVPGGSVSAPVSRRPSLAIDTTVAFAPKQKTPVKRESLFSLNTKSLQRPANIARSRSQTVGLKPLAISTQPAGSLSVHVPQMPSSAHPHQQQSSKTAAWLSVPSTITAPALSPAMSMVSNCSMEIAHSASTDHTSSWSADSSSLNGSSHFLPSAVNNSLGLSLNSKRSISSLMTVNSMHASASCASASILEEEDEEHSQYEARSMRSQNFGDREDNYSHQHQKYHQHGGDSFQYASDYSYQSHQDPSDCIEEDQDNEQEISCILPGFLYLGPEIVTKSQVEELDRLGVKRILNMATECEDVLVAQRPGMEYHKIGVYDHVEADVSAGLLQAVDIIAASKDSAIYVHCKAGKSRSVTATIAYLISHLQWPLNKAYQHVLTNRPCMCPNLGFVAALIEMEKHILGADQARGLQLQLN</sequence>
<dbReference type="AlphaFoldDB" id="A0A9P6QVX8"/>
<dbReference type="EC" id="3.1.3.48" evidence="2"/>
<dbReference type="Proteomes" id="UP000823405">
    <property type="component" value="Unassembled WGS sequence"/>
</dbReference>
<dbReference type="PANTHER" id="PTHR10159:SF530">
    <property type="entry name" value="DUAL SPECIFICITY PROTEIN PHOSPHATASE DDB_G0271350-RELATED"/>
    <property type="match status" value="1"/>
</dbReference>
<comment type="similarity">
    <text evidence="1">Belongs to the protein-tyrosine phosphatase family. Non-receptor class dual specificity subfamily.</text>
</comment>
<protein>
    <recommendedName>
        <fullName evidence="2">protein-tyrosine-phosphatase</fullName>
        <ecNumber evidence="2">3.1.3.48</ecNumber>
    </recommendedName>
</protein>
<gene>
    <name evidence="9" type="ORF">BGZ97_003262</name>
</gene>
<evidence type="ECO:0000259" key="7">
    <source>
        <dbReference type="PROSITE" id="PS50056"/>
    </source>
</evidence>
<dbReference type="InterPro" id="IPR000387">
    <property type="entry name" value="Tyr_Pase_dom"/>
</dbReference>
<dbReference type="GO" id="GO:0004725">
    <property type="term" value="F:protein tyrosine phosphatase activity"/>
    <property type="evidence" value="ECO:0007669"/>
    <property type="project" value="UniProtKB-EC"/>
</dbReference>
<evidence type="ECO:0000313" key="9">
    <source>
        <dbReference type="EMBL" id="KAG0300377.1"/>
    </source>
</evidence>
<evidence type="ECO:0000256" key="3">
    <source>
        <dbReference type="ARBA" id="ARBA00022801"/>
    </source>
</evidence>
<evidence type="ECO:0000313" key="10">
    <source>
        <dbReference type="Proteomes" id="UP000823405"/>
    </source>
</evidence>
<dbReference type="GO" id="GO:0005737">
    <property type="term" value="C:cytoplasm"/>
    <property type="evidence" value="ECO:0007669"/>
    <property type="project" value="TreeGrafter"/>
</dbReference>
<evidence type="ECO:0000256" key="4">
    <source>
        <dbReference type="ARBA" id="ARBA00022912"/>
    </source>
</evidence>
<dbReference type="GO" id="GO:0043409">
    <property type="term" value="P:negative regulation of MAPK cascade"/>
    <property type="evidence" value="ECO:0007669"/>
    <property type="project" value="TreeGrafter"/>
</dbReference>
<feature type="non-terminal residue" evidence="9">
    <location>
        <position position="821"/>
    </location>
</feature>
<dbReference type="OrthoDB" id="273181at2759"/>
<evidence type="ECO:0000259" key="8">
    <source>
        <dbReference type="PROSITE" id="PS50206"/>
    </source>
</evidence>
<comment type="caution">
    <text evidence="9">The sequence shown here is derived from an EMBL/GenBank/DDBJ whole genome shotgun (WGS) entry which is preliminary data.</text>
</comment>
<feature type="region of interest" description="Disordered" evidence="5">
    <location>
        <begin position="1"/>
        <end position="27"/>
    </location>
</feature>
<feature type="compositionally biased region" description="Basic residues" evidence="5">
    <location>
        <begin position="1"/>
        <end position="12"/>
    </location>
</feature>
<keyword evidence="3" id="KW-0378">Hydrolase</keyword>
<evidence type="ECO:0000256" key="5">
    <source>
        <dbReference type="SAM" id="MobiDB-lite"/>
    </source>
</evidence>
<evidence type="ECO:0000259" key="6">
    <source>
        <dbReference type="PROSITE" id="PS50054"/>
    </source>
</evidence>
<dbReference type="InterPro" id="IPR000340">
    <property type="entry name" value="Dual-sp_phosphatase_cat-dom"/>
</dbReference>
<proteinExistence type="inferred from homology"/>
<feature type="compositionally biased region" description="Low complexity" evidence="5">
    <location>
        <begin position="14"/>
        <end position="24"/>
    </location>
</feature>
<dbReference type="Pfam" id="PF00782">
    <property type="entry name" value="DSPc"/>
    <property type="match status" value="1"/>
</dbReference>
<feature type="compositionally biased region" description="Low complexity" evidence="5">
    <location>
        <begin position="75"/>
        <end position="92"/>
    </location>
</feature>
<feature type="compositionally biased region" description="Polar residues" evidence="5">
    <location>
        <begin position="177"/>
        <end position="188"/>
    </location>
</feature>
<keyword evidence="4" id="KW-0904">Protein phosphatase</keyword>
<dbReference type="EMBL" id="JAAAIN010001763">
    <property type="protein sequence ID" value="KAG0300377.1"/>
    <property type="molecule type" value="Genomic_DNA"/>
</dbReference>
<dbReference type="InterPro" id="IPR001763">
    <property type="entry name" value="Rhodanese-like_dom"/>
</dbReference>
<dbReference type="PANTHER" id="PTHR10159">
    <property type="entry name" value="DUAL SPECIFICITY PROTEIN PHOSPHATASE"/>
    <property type="match status" value="1"/>
</dbReference>
<dbReference type="SMART" id="SM00195">
    <property type="entry name" value="DSPc"/>
    <property type="match status" value="1"/>
</dbReference>
<evidence type="ECO:0000256" key="1">
    <source>
        <dbReference type="ARBA" id="ARBA00008601"/>
    </source>
</evidence>
<feature type="domain" description="Rhodanese" evidence="8">
    <location>
        <begin position="234"/>
        <end position="376"/>
    </location>
</feature>
<organism evidence="9 10">
    <name type="scientific">Linnemannia gamsii</name>
    <dbReference type="NCBI Taxonomy" id="64522"/>
    <lineage>
        <taxon>Eukaryota</taxon>
        <taxon>Fungi</taxon>
        <taxon>Fungi incertae sedis</taxon>
        <taxon>Mucoromycota</taxon>
        <taxon>Mortierellomycotina</taxon>
        <taxon>Mortierellomycetes</taxon>
        <taxon>Mortierellales</taxon>
        <taxon>Mortierellaceae</taxon>
        <taxon>Linnemannia</taxon>
    </lineage>
</organism>
<dbReference type="InterPro" id="IPR036873">
    <property type="entry name" value="Rhodanese-like_dom_sf"/>
</dbReference>